<comment type="caution">
    <text evidence="2">The sequence shown here is derived from an EMBL/GenBank/DDBJ whole genome shotgun (WGS) entry which is preliminary data.</text>
</comment>
<accession>A0A8K0UVD6</accession>
<evidence type="ECO:0000259" key="1">
    <source>
        <dbReference type="Pfam" id="PF12937"/>
    </source>
</evidence>
<dbReference type="EMBL" id="JAEVFJ010000007">
    <property type="protein sequence ID" value="KAH8103468.1"/>
    <property type="molecule type" value="Genomic_DNA"/>
</dbReference>
<gene>
    <name evidence="2" type="ORF">BXZ70DRAFT_732738</name>
</gene>
<dbReference type="OrthoDB" id="5297217at2759"/>
<evidence type="ECO:0000313" key="2">
    <source>
        <dbReference type="EMBL" id="KAH8103468.1"/>
    </source>
</evidence>
<organism evidence="2 3">
    <name type="scientific">Cristinia sonorae</name>
    <dbReference type="NCBI Taxonomy" id="1940300"/>
    <lineage>
        <taxon>Eukaryota</taxon>
        <taxon>Fungi</taxon>
        <taxon>Dikarya</taxon>
        <taxon>Basidiomycota</taxon>
        <taxon>Agaricomycotina</taxon>
        <taxon>Agaricomycetes</taxon>
        <taxon>Agaricomycetidae</taxon>
        <taxon>Agaricales</taxon>
        <taxon>Pleurotineae</taxon>
        <taxon>Stephanosporaceae</taxon>
        <taxon>Cristinia</taxon>
    </lineage>
</organism>
<evidence type="ECO:0000313" key="3">
    <source>
        <dbReference type="Proteomes" id="UP000813824"/>
    </source>
</evidence>
<dbReference type="Gene3D" id="3.80.10.10">
    <property type="entry name" value="Ribonuclease Inhibitor"/>
    <property type="match status" value="1"/>
</dbReference>
<name>A0A8K0UVD6_9AGAR</name>
<dbReference type="SUPFAM" id="SSF52047">
    <property type="entry name" value="RNI-like"/>
    <property type="match status" value="1"/>
</dbReference>
<dbReference type="InterPro" id="IPR001810">
    <property type="entry name" value="F-box_dom"/>
</dbReference>
<sequence>MHCHTVTNVHGRKYRPSCPPEDVIVLILGFLTTAKDLAHCVRASRTLHRCAVPLLYRSITFHTVRRLGTNTDIILPQIALLQKPEYGRYVHHVRQSGSLGSSEPEIVNTSRTALRLCTNLRSFSWANAEQDPMNALELVTHLEILKAFSLRSLKISTSAGIIEDAWAELAQFVGLQSLDIWTARAQTPLSCDWARNLRSSLESLSLGAVCRGERELSFLAQLPKLKHLGMKTVNNDIVFQAMALLPNLKTLHIQYLDVSLQHTPQPFSASLERLVTGPCFSSQYLGEPFWNWVFTLAPKASLKALRVCTTSSSEMSSTTVQRLAEIHRETLEEIDVGQTVIGIEDLAYICRMFPKLRILSCGINCTMNELDDAISAAYNIETLHLRLSKKLAKLWPFVQLDEITRWMLREHSKLRTIALGALVYEGKWVWCEPAVKFEVISRMSGSVHVL</sequence>
<dbReference type="Pfam" id="PF12937">
    <property type="entry name" value="F-box-like"/>
    <property type="match status" value="1"/>
</dbReference>
<dbReference type="InterPro" id="IPR032675">
    <property type="entry name" value="LRR_dom_sf"/>
</dbReference>
<feature type="domain" description="F-box" evidence="1">
    <location>
        <begin position="20"/>
        <end position="61"/>
    </location>
</feature>
<dbReference type="AlphaFoldDB" id="A0A8K0UVD6"/>
<reference evidence="2" key="1">
    <citation type="journal article" date="2021" name="New Phytol.">
        <title>Evolutionary innovations through gain and loss of genes in the ectomycorrhizal Boletales.</title>
        <authorList>
            <person name="Wu G."/>
            <person name="Miyauchi S."/>
            <person name="Morin E."/>
            <person name="Kuo A."/>
            <person name="Drula E."/>
            <person name="Varga T."/>
            <person name="Kohler A."/>
            <person name="Feng B."/>
            <person name="Cao Y."/>
            <person name="Lipzen A."/>
            <person name="Daum C."/>
            <person name="Hundley H."/>
            <person name="Pangilinan J."/>
            <person name="Johnson J."/>
            <person name="Barry K."/>
            <person name="LaButti K."/>
            <person name="Ng V."/>
            <person name="Ahrendt S."/>
            <person name="Min B."/>
            <person name="Choi I.G."/>
            <person name="Park H."/>
            <person name="Plett J.M."/>
            <person name="Magnuson J."/>
            <person name="Spatafora J.W."/>
            <person name="Nagy L.G."/>
            <person name="Henrissat B."/>
            <person name="Grigoriev I.V."/>
            <person name="Yang Z.L."/>
            <person name="Xu J."/>
            <person name="Martin F.M."/>
        </authorList>
    </citation>
    <scope>NUCLEOTIDE SEQUENCE</scope>
    <source>
        <strain evidence="2">KKN 215</strain>
    </source>
</reference>
<protein>
    <recommendedName>
        <fullName evidence="1">F-box domain-containing protein</fullName>
    </recommendedName>
</protein>
<dbReference type="Proteomes" id="UP000813824">
    <property type="component" value="Unassembled WGS sequence"/>
</dbReference>
<keyword evidence="3" id="KW-1185">Reference proteome</keyword>
<proteinExistence type="predicted"/>